<gene>
    <name evidence="2" type="ORF">IRY30_04350</name>
</gene>
<keyword evidence="3" id="KW-1185">Reference proteome</keyword>
<dbReference type="InterPro" id="IPR003870">
    <property type="entry name" value="DUF222"/>
</dbReference>
<dbReference type="EMBL" id="JADKMY010000001">
    <property type="protein sequence ID" value="MBF4553314.1"/>
    <property type="molecule type" value="Genomic_DNA"/>
</dbReference>
<dbReference type="RefSeq" id="WP_194556135.1">
    <property type="nucleotide sequence ID" value="NZ_JADKMY010000001.1"/>
</dbReference>
<dbReference type="CDD" id="cd00085">
    <property type="entry name" value="HNHc"/>
    <property type="match status" value="1"/>
</dbReference>
<dbReference type="Pfam" id="PF02720">
    <property type="entry name" value="DUF222"/>
    <property type="match status" value="1"/>
</dbReference>
<keyword evidence="2" id="KW-0540">Nuclease</keyword>
<accession>A0ABR9ZK44</accession>
<evidence type="ECO:0000259" key="1">
    <source>
        <dbReference type="SMART" id="SM00507"/>
    </source>
</evidence>
<name>A0ABR9ZK44_9CORY</name>
<evidence type="ECO:0000313" key="3">
    <source>
        <dbReference type="Proteomes" id="UP000635902"/>
    </source>
</evidence>
<dbReference type="InterPro" id="IPR003615">
    <property type="entry name" value="HNH_nuc"/>
</dbReference>
<dbReference type="Proteomes" id="UP000635902">
    <property type="component" value="Unassembled WGS sequence"/>
</dbReference>
<comment type="caution">
    <text evidence="2">The sequence shown here is derived from an EMBL/GenBank/DDBJ whole genome shotgun (WGS) entry which is preliminary data.</text>
</comment>
<evidence type="ECO:0000313" key="2">
    <source>
        <dbReference type="EMBL" id="MBF4553314.1"/>
    </source>
</evidence>
<keyword evidence="2" id="KW-0378">Hydrolase</keyword>
<feature type="domain" description="HNH nuclease" evidence="1">
    <location>
        <begin position="273"/>
        <end position="323"/>
    </location>
</feature>
<sequence>MNSAQPSWRVCDDSDPLSQAIIHRNQQDLAIAFNCTPLPDECVDDVRSRLAVRLGVTESMAMHFLDANRMLNRFPQLAAHLSDGHMCFEYLRRLAEYLEAVPDELIHVIEDDLLTAIKPKKSNQAVPTHRRLRSICERIMDKHCPPARPREEDPTPAPDERFPLLHTDARNELVTSFILKLNKAEAHEVNLMLDHVCREQLCDRAEAFMQLLRGESTAQITMNVYRSVDAKDGRVQIAGHWLHPLISADWMRRITHVMAPGYAKTDGYQPTPTIRASVIGRDGHCRFPGCDVPAERCDLDHVQRWESETSTANLHCLCRTHHRLKTAGQWDVSLHADGTETWTSHGDGHTVVTEPGGVLRRETFEMRAVRRTKVLQEYNERRIRWEKMNAQVTSAARFGLRIDSAR</sequence>
<proteinExistence type="predicted"/>
<dbReference type="SMART" id="SM00507">
    <property type="entry name" value="HNHc"/>
    <property type="match status" value="1"/>
</dbReference>
<reference evidence="2 3" key="1">
    <citation type="submission" date="2020-10" db="EMBL/GenBank/DDBJ databases">
        <title>Novel species in genus Corynebacterium.</title>
        <authorList>
            <person name="Zhang G."/>
        </authorList>
    </citation>
    <scope>NUCLEOTIDE SEQUENCE [LARGE SCALE GENOMIC DNA]</scope>
    <source>
        <strain evidence="2 3">DSM 45110</strain>
    </source>
</reference>
<keyword evidence="2" id="KW-0255">Endonuclease</keyword>
<dbReference type="GO" id="GO:0004519">
    <property type="term" value="F:endonuclease activity"/>
    <property type="evidence" value="ECO:0007669"/>
    <property type="project" value="UniProtKB-KW"/>
</dbReference>
<protein>
    <submittedName>
        <fullName evidence="2">HNH endonuclease</fullName>
    </submittedName>
</protein>
<organism evidence="2 3">
    <name type="scientific">Corynebacterium suicordis DSM 45110</name>
    <dbReference type="NCBI Taxonomy" id="1121369"/>
    <lineage>
        <taxon>Bacteria</taxon>
        <taxon>Bacillati</taxon>
        <taxon>Actinomycetota</taxon>
        <taxon>Actinomycetes</taxon>
        <taxon>Mycobacteriales</taxon>
        <taxon>Corynebacteriaceae</taxon>
        <taxon>Corynebacterium</taxon>
    </lineage>
</organism>